<dbReference type="Pfam" id="PF20256">
    <property type="entry name" value="MoCoBD_2"/>
    <property type="match status" value="2"/>
</dbReference>
<dbReference type="SMART" id="SM01008">
    <property type="entry name" value="Ald_Xan_dh_C"/>
    <property type="match status" value="1"/>
</dbReference>
<evidence type="ECO:0000313" key="2">
    <source>
        <dbReference type="EMBL" id="RZT36617.1"/>
    </source>
</evidence>
<dbReference type="InterPro" id="IPR012368">
    <property type="entry name" value="OxRdtase_Mopterin-bd_su_IorB"/>
</dbReference>
<dbReference type="InterPro" id="IPR008274">
    <property type="entry name" value="AldOxase/xan_DH_MoCoBD1"/>
</dbReference>
<dbReference type="OrthoDB" id="9767994at2"/>
<dbReference type="InterPro" id="IPR006311">
    <property type="entry name" value="TAT_signal"/>
</dbReference>
<organism evidence="2 3">
    <name type="scientific">Cupriavidus agavae</name>
    <dbReference type="NCBI Taxonomy" id="1001822"/>
    <lineage>
        <taxon>Bacteria</taxon>
        <taxon>Pseudomonadati</taxon>
        <taxon>Pseudomonadota</taxon>
        <taxon>Betaproteobacteria</taxon>
        <taxon>Burkholderiales</taxon>
        <taxon>Burkholderiaceae</taxon>
        <taxon>Cupriavidus</taxon>
    </lineage>
</organism>
<dbReference type="PANTHER" id="PTHR47495:SF2">
    <property type="entry name" value="ALDEHYDE DEHYDROGENASE"/>
    <property type="match status" value="1"/>
</dbReference>
<dbReference type="InterPro" id="IPR000674">
    <property type="entry name" value="Ald_Oxase/Xan_DH_a/b"/>
</dbReference>
<proteinExistence type="predicted"/>
<dbReference type="InterPro" id="IPR037165">
    <property type="entry name" value="AldOxase/xan_DH_Mopterin-bd_sf"/>
</dbReference>
<dbReference type="Pfam" id="PF02738">
    <property type="entry name" value="MoCoBD_1"/>
    <property type="match status" value="1"/>
</dbReference>
<dbReference type="AlphaFoldDB" id="A0A4Q7RU25"/>
<dbReference type="PANTHER" id="PTHR47495">
    <property type="entry name" value="ALDEHYDE DEHYDROGENASE"/>
    <property type="match status" value="1"/>
</dbReference>
<dbReference type="PROSITE" id="PS51318">
    <property type="entry name" value="TAT"/>
    <property type="match status" value="1"/>
</dbReference>
<dbReference type="Gene3D" id="3.30.365.10">
    <property type="entry name" value="Aldehyde oxidase/xanthine dehydrogenase, molybdopterin binding domain"/>
    <property type="match status" value="4"/>
</dbReference>
<dbReference type="InterPro" id="IPR052516">
    <property type="entry name" value="N-heterocyclic_Hydroxylase"/>
</dbReference>
<name>A0A4Q7RU25_9BURK</name>
<dbReference type="RefSeq" id="WP_130392260.1">
    <property type="nucleotide sequence ID" value="NZ_SGXM01000004.1"/>
</dbReference>
<protein>
    <submittedName>
        <fullName evidence="2">Isoquinoline 1-oxidoreductase beta subunit</fullName>
    </submittedName>
</protein>
<dbReference type="InterPro" id="IPR046867">
    <property type="entry name" value="AldOxase/xan_DH_MoCoBD2"/>
</dbReference>
<dbReference type="EMBL" id="SGXM01000004">
    <property type="protein sequence ID" value="RZT36617.1"/>
    <property type="molecule type" value="Genomic_DNA"/>
</dbReference>
<evidence type="ECO:0000259" key="1">
    <source>
        <dbReference type="SMART" id="SM01008"/>
    </source>
</evidence>
<accession>A0A4Q7RU25</accession>
<feature type="domain" description="Aldehyde oxidase/xanthine dehydrogenase a/b hammerhead" evidence="1">
    <location>
        <begin position="242"/>
        <end position="337"/>
    </location>
</feature>
<dbReference type="SUPFAM" id="SSF56003">
    <property type="entry name" value="Molybdenum cofactor-binding domain"/>
    <property type="match status" value="2"/>
</dbReference>
<gene>
    <name evidence="2" type="ORF">EV147_3278</name>
</gene>
<sequence>MTLSRRTFLIGGAGAAAAGTLAVGWALFRPDRRLDSRTAPALPESQIALNGWVLVGTDNRVTIVMSKAEMGQGIHTGAAMLLAEELEADWAQVRVVQSPIDRIYINRENLVNGLPYRDDDPREHVEFVRDFARRTSRYFGSMVTGGSTSIEDLWLPMREAGASARMMLCTAAANLWGVPVDACVAKAGRVAHAPSGRQATFGQLVPLARDLPHPYAPPLKTPGQYTLVGTSPKRLEGKAKLDGSLRFGIDVLPADLPRQSPDSPPTALLYASVLMCPTLGGKAASREVSVQGLAGVHRGFAVDGYNGGTGGVAVIADNPFIAMRALCGLRVDWDHGPAAKLSSADIMQTLERAIEDSSRQTYYEAGDAGAALRRGRARHMRYEVPYLAHGALEPVNCTALVNGGRATVWVSTQVPQAARQAVADALGLGADDVTVHQAYLGGAFGRRLEVDYVAQAAVIAAQMPGKAVQTIWSRPQDMTHDFYRPACVAKFSGALDGDGNLVAWQADSASQSVTAQVLPRTYGVPAFAARLMPDGTMAEGSFDTPYECPNVTVRHTRVDLPIPVGYWRSVGHSHQAFFVESFIDEMATAAGKDPIAFRLALLKRPEHQRHAAVLRALAEFSGWRQPARWKERGTEFARGMALHESFGSIVGQVAEVRRDGRGGYRVTRVFCVVDCGLAIHPDMVVQQMESGIVFGLSAVLEQAVTIRNGQVDQHYFSEVPLIDMETCPEIRTRVMASSGPAPHGVGEAGTPPIAPAVANAVAALTGARPYRLPLRQPPALPEAERAWPGDRWCQWSSSL</sequence>
<evidence type="ECO:0000313" key="3">
    <source>
        <dbReference type="Proteomes" id="UP000291078"/>
    </source>
</evidence>
<dbReference type="Proteomes" id="UP000291078">
    <property type="component" value="Unassembled WGS sequence"/>
</dbReference>
<reference evidence="2 3" key="1">
    <citation type="journal article" date="2015" name="Stand. Genomic Sci.">
        <title>Genomic Encyclopedia of Bacterial and Archaeal Type Strains, Phase III: the genomes of soil and plant-associated and newly described type strains.</title>
        <authorList>
            <person name="Whitman W.B."/>
            <person name="Woyke T."/>
            <person name="Klenk H.P."/>
            <person name="Zhou Y."/>
            <person name="Lilburn T.G."/>
            <person name="Beck B.J."/>
            <person name="De Vos P."/>
            <person name="Vandamme P."/>
            <person name="Eisen J.A."/>
            <person name="Garrity G."/>
            <person name="Hugenholtz P."/>
            <person name="Kyrpides N.C."/>
        </authorList>
    </citation>
    <scope>NUCLEOTIDE SEQUENCE [LARGE SCALE GENOMIC DNA]</scope>
    <source>
        <strain evidence="2 3">ASC-9842</strain>
    </source>
</reference>
<comment type="caution">
    <text evidence="2">The sequence shown here is derived from an EMBL/GenBank/DDBJ whole genome shotgun (WGS) entry which is preliminary data.</text>
</comment>
<keyword evidence="3" id="KW-1185">Reference proteome</keyword>
<dbReference type="PIRSF" id="PIRSF036389">
    <property type="entry name" value="IOR_B"/>
    <property type="match status" value="1"/>
</dbReference>
<dbReference type="GO" id="GO:0016491">
    <property type="term" value="F:oxidoreductase activity"/>
    <property type="evidence" value="ECO:0007669"/>
    <property type="project" value="InterPro"/>
</dbReference>